<name>A0A3B7MUE6_9BACT</name>
<keyword evidence="1" id="KW-1133">Transmembrane helix</keyword>
<sequence>MNNQVSDPERKSTSLYEQLRNNILPLKPTDSASGRVLKQSAFYLFLVMLVLITGVVALAITFVL</sequence>
<dbReference type="AlphaFoldDB" id="A0A3B7MUE6"/>
<gene>
    <name evidence="2" type="ORF">D3H65_30980</name>
</gene>
<dbReference type="EMBL" id="CP032157">
    <property type="protein sequence ID" value="AXY78152.1"/>
    <property type="molecule type" value="Genomic_DNA"/>
</dbReference>
<organism evidence="2 3">
    <name type="scientific">Paraflavitalea soli</name>
    <dbReference type="NCBI Taxonomy" id="2315862"/>
    <lineage>
        <taxon>Bacteria</taxon>
        <taxon>Pseudomonadati</taxon>
        <taxon>Bacteroidota</taxon>
        <taxon>Chitinophagia</taxon>
        <taxon>Chitinophagales</taxon>
        <taxon>Chitinophagaceae</taxon>
        <taxon>Paraflavitalea</taxon>
    </lineage>
</organism>
<proteinExistence type="predicted"/>
<protein>
    <submittedName>
        <fullName evidence="2">Uncharacterized protein</fullName>
    </submittedName>
</protein>
<dbReference type="OrthoDB" id="680468at2"/>
<dbReference type="RefSeq" id="WP_119054025.1">
    <property type="nucleotide sequence ID" value="NZ_CP032157.1"/>
</dbReference>
<dbReference type="KEGG" id="pseg:D3H65_30980"/>
<keyword evidence="3" id="KW-1185">Reference proteome</keyword>
<keyword evidence="1" id="KW-0812">Transmembrane</keyword>
<evidence type="ECO:0000313" key="3">
    <source>
        <dbReference type="Proteomes" id="UP000263900"/>
    </source>
</evidence>
<feature type="transmembrane region" description="Helical" evidence="1">
    <location>
        <begin position="41"/>
        <end position="63"/>
    </location>
</feature>
<evidence type="ECO:0000256" key="1">
    <source>
        <dbReference type="SAM" id="Phobius"/>
    </source>
</evidence>
<dbReference type="Proteomes" id="UP000263900">
    <property type="component" value="Chromosome"/>
</dbReference>
<evidence type="ECO:0000313" key="2">
    <source>
        <dbReference type="EMBL" id="AXY78152.1"/>
    </source>
</evidence>
<reference evidence="2 3" key="1">
    <citation type="submission" date="2018-09" db="EMBL/GenBank/DDBJ databases">
        <title>Genome sequencing of strain 6GH32-13.</title>
        <authorList>
            <person name="Weon H.-Y."/>
            <person name="Heo J."/>
            <person name="Kwon S.-W."/>
        </authorList>
    </citation>
    <scope>NUCLEOTIDE SEQUENCE [LARGE SCALE GENOMIC DNA]</scope>
    <source>
        <strain evidence="2 3">5GH32-13</strain>
    </source>
</reference>
<accession>A0A3B7MUE6</accession>
<keyword evidence="1" id="KW-0472">Membrane</keyword>